<dbReference type="InterPro" id="IPR035895">
    <property type="entry name" value="HPr-like_sf"/>
</dbReference>
<organism evidence="1">
    <name type="scientific">hydrothermal vent metagenome</name>
    <dbReference type="NCBI Taxonomy" id="652676"/>
    <lineage>
        <taxon>unclassified sequences</taxon>
        <taxon>metagenomes</taxon>
        <taxon>ecological metagenomes</taxon>
    </lineage>
</organism>
<reference evidence="1" key="1">
    <citation type="submission" date="2018-06" db="EMBL/GenBank/DDBJ databases">
        <authorList>
            <person name="Zhirakovskaya E."/>
        </authorList>
    </citation>
    <scope>NUCLEOTIDE SEQUENCE</scope>
</reference>
<evidence type="ECO:0008006" key="2">
    <source>
        <dbReference type="Google" id="ProtNLM"/>
    </source>
</evidence>
<protein>
    <recommendedName>
        <fullName evidence="2">HPr domain-containing protein</fullName>
    </recommendedName>
</protein>
<sequence>MTESTRSLTPIISEEAFSPLVQIKSQSLFSMLSVFKDSNMTVNKPYYFTLLQEAEKLEGFLDDHGARTNLRWLYFAELVACVRNFSLAGFHLYHILDRYSDYLGGERDNLRHDFQEKTQQTLDYFSAVFLNFFDAMMEEVTAQGYEVKVTPMPKEEWDLNVTPQLPYTITGEEATNEEERIISIAQSFRKLVKDFRFHKLDQKMKVRTIEELIPGKINETMVTEMEILLHNLQSEYDTYIRGGLLEKSNEKIHNLRGLTAISMHLFEALKWLVHFYERHENNIRQSNVKTKISEMVNNERLMECITNYGLRFCGKYLKEGNKAAESILSFFSKPIVYELPIPQPQGFHARPSTYVSLVVQEHGTDVFMIVDGEKFNCRSVLDLLQAGGLLADSGKQTVTVEGDQRVLDDLKILAEHNYCEDRDIPQELSYIRVLRNL</sequence>
<evidence type="ECO:0000313" key="1">
    <source>
        <dbReference type="EMBL" id="VAX22901.1"/>
    </source>
</evidence>
<dbReference type="AlphaFoldDB" id="A0A3B1C8C4"/>
<name>A0A3B1C8C4_9ZZZZ</name>
<dbReference type="EMBL" id="UOGC01000144">
    <property type="protein sequence ID" value="VAX22901.1"/>
    <property type="molecule type" value="Genomic_DNA"/>
</dbReference>
<proteinExistence type="predicted"/>
<dbReference type="SUPFAM" id="SSF55594">
    <property type="entry name" value="HPr-like"/>
    <property type="match status" value="1"/>
</dbReference>
<accession>A0A3B1C8C4</accession>
<gene>
    <name evidence="1" type="ORF">MNBD_NITROSPINAE01-776</name>
</gene>
<dbReference type="Gene3D" id="3.30.1340.10">
    <property type="entry name" value="HPr-like"/>
    <property type="match status" value="1"/>
</dbReference>